<proteinExistence type="predicted"/>
<dbReference type="PANTHER" id="PTHR32204">
    <property type="entry name" value="ATPASE RAVA"/>
    <property type="match status" value="1"/>
</dbReference>
<dbReference type="SMART" id="SM00382">
    <property type="entry name" value="AAA"/>
    <property type="match status" value="1"/>
</dbReference>
<feature type="domain" description="AAA+ ATPase" evidence="1">
    <location>
        <begin position="38"/>
        <end position="178"/>
    </location>
</feature>
<protein>
    <submittedName>
        <fullName evidence="2">AAA family ATPase</fullName>
    </submittedName>
</protein>
<dbReference type="InterPro" id="IPR027417">
    <property type="entry name" value="P-loop_NTPase"/>
</dbReference>
<organism evidence="2">
    <name type="scientific">Fervidicoccus fontis</name>
    <dbReference type="NCBI Taxonomy" id="683846"/>
    <lineage>
        <taxon>Archaea</taxon>
        <taxon>Thermoproteota</taxon>
        <taxon>Thermoprotei</taxon>
        <taxon>Fervidicoccales</taxon>
        <taxon>Fervidicoccaceae</taxon>
        <taxon>Fervidicoccus</taxon>
    </lineage>
</organism>
<accession>A0A7J3SLL0</accession>
<dbReference type="Gene3D" id="3.40.50.300">
    <property type="entry name" value="P-loop containing nucleotide triphosphate hydrolases"/>
    <property type="match status" value="1"/>
</dbReference>
<evidence type="ECO:0000259" key="1">
    <source>
        <dbReference type="SMART" id="SM00382"/>
    </source>
</evidence>
<dbReference type="InterPro" id="IPR050513">
    <property type="entry name" value="RavA_ATPases"/>
</dbReference>
<dbReference type="SUPFAM" id="SSF52540">
    <property type="entry name" value="P-loop containing nucleoside triphosphate hydrolases"/>
    <property type="match status" value="1"/>
</dbReference>
<comment type="caution">
    <text evidence="2">The sequence shown here is derived from an EMBL/GenBank/DDBJ whole genome shotgun (WGS) entry which is preliminary data.</text>
</comment>
<dbReference type="CDD" id="cd00009">
    <property type="entry name" value="AAA"/>
    <property type="match status" value="1"/>
</dbReference>
<reference evidence="2" key="1">
    <citation type="journal article" date="2020" name="mSystems">
        <title>Genome- and Community-Level Interaction Insights into Carbon Utilization and Element Cycling Functions of Hydrothermarchaeota in Hydrothermal Sediment.</title>
        <authorList>
            <person name="Zhou Z."/>
            <person name="Liu Y."/>
            <person name="Xu W."/>
            <person name="Pan J."/>
            <person name="Luo Z.H."/>
            <person name="Li M."/>
        </authorList>
    </citation>
    <scope>NUCLEOTIDE SEQUENCE [LARGE SCALE GENOMIC DNA]</scope>
    <source>
        <strain evidence="2">SpSt-885</strain>
    </source>
</reference>
<dbReference type="PANTHER" id="PTHR32204:SF0">
    <property type="entry name" value="ATPASE RAVA"/>
    <property type="match status" value="1"/>
</dbReference>
<name>A0A7J3SLL0_9CREN</name>
<dbReference type="InterPro" id="IPR045427">
    <property type="entry name" value="MoxR"/>
</dbReference>
<dbReference type="InterPro" id="IPR003593">
    <property type="entry name" value="AAA+_ATPase"/>
</dbReference>
<gene>
    <name evidence="2" type="ORF">ENW83_02935</name>
</gene>
<dbReference type="AlphaFoldDB" id="A0A7J3SLL0"/>
<evidence type="ECO:0000313" key="2">
    <source>
        <dbReference type="EMBL" id="HGZ60145.1"/>
    </source>
</evidence>
<sequence>MRPSETLLRKLFMLRIELNNYMVGREKEIDATLASLISGEPAIFISPPGTGKTKMIELLSNMIEARYFYYLLTKFTEPDELIGPIDIAMLREGKYSRITSGKLPEAEIAFLDEIFRASSAIRNSLLDIILFRRVYSGNGYLRIPLLTLYAASNEVSLESEDAALYDRFTIRDFHGPVGMDQWTELIRKGIALEAFDAGNRPKHLNSEEVRQLQAMVKLRAAEAPENPSLMNKYIEAMAEMKASGIELSDRRKIKTIFVASAISFIYQEGSISLDSLGDAIRLAAPYTEEDLEKVENALLKVGLASYEHRVRQLRTLEAELTNLIERAKAVPAESNIRALNEVVSKSVLILERVGENQRLKSYASQLQEKVEVGKEVLDKLKGESDGKG</sequence>
<dbReference type="Pfam" id="PF20030">
    <property type="entry name" value="bpMoxR"/>
    <property type="match status" value="1"/>
</dbReference>
<dbReference type="EMBL" id="DTLS01000081">
    <property type="protein sequence ID" value="HGZ60145.1"/>
    <property type="molecule type" value="Genomic_DNA"/>
</dbReference>